<sequence>WDVKKKEIIDLENRWDVLETVLMLTLGKADGMFQEFVNFMKVLWKIIIKNSVVL</sequence>
<proteinExistence type="predicted"/>
<organism evidence="1 2">
    <name type="scientific">Allacma fusca</name>
    <dbReference type="NCBI Taxonomy" id="39272"/>
    <lineage>
        <taxon>Eukaryota</taxon>
        <taxon>Metazoa</taxon>
        <taxon>Ecdysozoa</taxon>
        <taxon>Arthropoda</taxon>
        <taxon>Hexapoda</taxon>
        <taxon>Collembola</taxon>
        <taxon>Symphypleona</taxon>
        <taxon>Sminthuridae</taxon>
        <taxon>Allacma</taxon>
    </lineage>
</organism>
<name>A0A8J2L8T9_9HEXA</name>
<feature type="non-terminal residue" evidence="1">
    <location>
        <position position="1"/>
    </location>
</feature>
<dbReference type="Proteomes" id="UP000708208">
    <property type="component" value="Unassembled WGS sequence"/>
</dbReference>
<evidence type="ECO:0000313" key="1">
    <source>
        <dbReference type="EMBL" id="CAG7817878.1"/>
    </source>
</evidence>
<keyword evidence="2" id="KW-1185">Reference proteome</keyword>
<reference evidence="1" key="1">
    <citation type="submission" date="2021-06" db="EMBL/GenBank/DDBJ databases">
        <authorList>
            <person name="Hodson N. C."/>
            <person name="Mongue J. A."/>
            <person name="Jaron S. K."/>
        </authorList>
    </citation>
    <scope>NUCLEOTIDE SEQUENCE</scope>
</reference>
<accession>A0A8J2L8T9</accession>
<comment type="caution">
    <text evidence="1">The sequence shown here is derived from an EMBL/GenBank/DDBJ whole genome shotgun (WGS) entry which is preliminary data.</text>
</comment>
<dbReference type="AlphaFoldDB" id="A0A8J2L8T9"/>
<gene>
    <name evidence="1" type="ORF">AFUS01_LOCUS28417</name>
</gene>
<protein>
    <submittedName>
        <fullName evidence="1">Uncharacterized protein</fullName>
    </submittedName>
</protein>
<evidence type="ECO:0000313" key="2">
    <source>
        <dbReference type="Proteomes" id="UP000708208"/>
    </source>
</evidence>
<dbReference type="EMBL" id="CAJVCH010406232">
    <property type="protein sequence ID" value="CAG7817878.1"/>
    <property type="molecule type" value="Genomic_DNA"/>
</dbReference>